<evidence type="ECO:0000313" key="7">
    <source>
        <dbReference type="Proteomes" id="UP001153714"/>
    </source>
</evidence>
<dbReference type="OrthoDB" id="6425109at2759"/>
<feature type="compositionally biased region" description="Polar residues" evidence="4">
    <location>
        <begin position="369"/>
        <end position="385"/>
    </location>
</feature>
<feature type="compositionally biased region" description="Polar residues" evidence="4">
    <location>
        <begin position="96"/>
        <end position="130"/>
    </location>
</feature>
<feature type="signal peptide" evidence="5">
    <location>
        <begin position="1"/>
        <end position="18"/>
    </location>
</feature>
<dbReference type="GO" id="GO:0042302">
    <property type="term" value="F:structural constituent of cuticle"/>
    <property type="evidence" value="ECO:0007669"/>
    <property type="project" value="UniProtKB-UniRule"/>
</dbReference>
<name>A0A9N9QXT9_9NEOP</name>
<feature type="region of interest" description="Disordered" evidence="4">
    <location>
        <begin position="332"/>
        <end position="507"/>
    </location>
</feature>
<feature type="compositionally biased region" description="Low complexity" evidence="4">
    <location>
        <begin position="493"/>
        <end position="507"/>
    </location>
</feature>
<dbReference type="InterPro" id="IPR000618">
    <property type="entry name" value="Insect_cuticle"/>
</dbReference>
<dbReference type="GO" id="GO:0031012">
    <property type="term" value="C:extracellular matrix"/>
    <property type="evidence" value="ECO:0007669"/>
    <property type="project" value="TreeGrafter"/>
</dbReference>
<evidence type="ECO:0000256" key="3">
    <source>
        <dbReference type="PROSITE-ProRule" id="PRU00497"/>
    </source>
</evidence>
<feature type="compositionally biased region" description="Low complexity" evidence="4">
    <location>
        <begin position="438"/>
        <end position="460"/>
    </location>
</feature>
<evidence type="ECO:0000256" key="4">
    <source>
        <dbReference type="SAM" id="MobiDB-lite"/>
    </source>
</evidence>
<feature type="compositionally biased region" description="Low complexity" evidence="4">
    <location>
        <begin position="202"/>
        <end position="213"/>
    </location>
</feature>
<feature type="region of interest" description="Disordered" evidence="4">
    <location>
        <begin position="29"/>
        <end position="300"/>
    </location>
</feature>
<protein>
    <recommendedName>
        <fullName evidence="8">Pro-resilin</fullName>
    </recommendedName>
</protein>
<feature type="compositionally biased region" description="Polar residues" evidence="4">
    <location>
        <begin position="218"/>
        <end position="230"/>
    </location>
</feature>
<evidence type="ECO:0008006" key="8">
    <source>
        <dbReference type="Google" id="ProtNLM"/>
    </source>
</evidence>
<keyword evidence="1 3" id="KW-0193">Cuticle</keyword>
<dbReference type="Proteomes" id="UP001153714">
    <property type="component" value="Chromosome 14"/>
</dbReference>
<feature type="compositionally biased region" description="Low complexity" evidence="4">
    <location>
        <begin position="336"/>
        <end position="359"/>
    </location>
</feature>
<dbReference type="PROSITE" id="PS00233">
    <property type="entry name" value="CHIT_BIND_RR_1"/>
    <property type="match status" value="1"/>
</dbReference>
<feature type="chain" id="PRO_5040184012" description="Pro-resilin" evidence="5">
    <location>
        <begin position="19"/>
        <end position="507"/>
    </location>
</feature>
<dbReference type="InterPro" id="IPR031311">
    <property type="entry name" value="CHIT_BIND_RR_consensus"/>
</dbReference>
<evidence type="ECO:0000256" key="1">
    <source>
        <dbReference type="ARBA" id="ARBA00022460"/>
    </source>
</evidence>
<gene>
    <name evidence="6" type="ORF">DIATSA_LOCUS3572</name>
</gene>
<evidence type="ECO:0000313" key="6">
    <source>
        <dbReference type="EMBL" id="CAG9785549.1"/>
    </source>
</evidence>
<dbReference type="AlphaFoldDB" id="A0A9N9QXT9"/>
<proteinExistence type="predicted"/>
<reference evidence="6" key="1">
    <citation type="submission" date="2021-12" db="EMBL/GenBank/DDBJ databases">
        <authorList>
            <person name="King R."/>
        </authorList>
    </citation>
    <scope>NUCLEOTIDE SEQUENCE</scope>
</reference>
<dbReference type="GO" id="GO:0005615">
    <property type="term" value="C:extracellular space"/>
    <property type="evidence" value="ECO:0007669"/>
    <property type="project" value="TreeGrafter"/>
</dbReference>
<dbReference type="Pfam" id="PF00379">
    <property type="entry name" value="Chitin_bind_4"/>
    <property type="match status" value="1"/>
</dbReference>
<feature type="compositionally biased region" description="Basic and acidic residues" evidence="4">
    <location>
        <begin position="476"/>
        <end position="486"/>
    </location>
</feature>
<evidence type="ECO:0000256" key="2">
    <source>
        <dbReference type="ARBA" id="ARBA00022729"/>
    </source>
</evidence>
<evidence type="ECO:0000256" key="5">
    <source>
        <dbReference type="SAM" id="SignalP"/>
    </source>
</evidence>
<keyword evidence="2 5" id="KW-0732">Signal</keyword>
<dbReference type="PROSITE" id="PS51155">
    <property type="entry name" value="CHIT_BIND_RR_2"/>
    <property type="match status" value="1"/>
</dbReference>
<feature type="compositionally biased region" description="Polar residues" evidence="4">
    <location>
        <begin position="399"/>
        <end position="409"/>
    </location>
</feature>
<reference evidence="6" key="2">
    <citation type="submission" date="2022-10" db="EMBL/GenBank/DDBJ databases">
        <authorList>
            <consortium name="ENA_rothamsted_submissions"/>
            <consortium name="culmorum"/>
            <person name="King R."/>
        </authorList>
    </citation>
    <scope>NUCLEOTIDE SEQUENCE</scope>
</reference>
<organism evidence="6 7">
    <name type="scientific">Diatraea saccharalis</name>
    <name type="common">sugarcane borer</name>
    <dbReference type="NCBI Taxonomy" id="40085"/>
    <lineage>
        <taxon>Eukaryota</taxon>
        <taxon>Metazoa</taxon>
        <taxon>Ecdysozoa</taxon>
        <taxon>Arthropoda</taxon>
        <taxon>Hexapoda</taxon>
        <taxon>Insecta</taxon>
        <taxon>Pterygota</taxon>
        <taxon>Neoptera</taxon>
        <taxon>Endopterygota</taxon>
        <taxon>Lepidoptera</taxon>
        <taxon>Glossata</taxon>
        <taxon>Ditrysia</taxon>
        <taxon>Pyraloidea</taxon>
        <taxon>Crambidae</taxon>
        <taxon>Crambinae</taxon>
        <taxon>Diatraea</taxon>
    </lineage>
</organism>
<keyword evidence="7" id="KW-1185">Reference proteome</keyword>
<dbReference type="EMBL" id="OU893345">
    <property type="protein sequence ID" value="CAG9785549.1"/>
    <property type="molecule type" value="Genomic_DNA"/>
</dbReference>
<dbReference type="PANTHER" id="PTHR12236">
    <property type="entry name" value="STRUCTURAL CONTITUENT OF CUTICLE"/>
    <property type="match status" value="1"/>
</dbReference>
<accession>A0A9N9QXT9</accession>
<dbReference type="InterPro" id="IPR051217">
    <property type="entry name" value="Insect_Cuticle_Struc_Prot"/>
</dbReference>
<dbReference type="PANTHER" id="PTHR12236:SF98">
    <property type="entry name" value="CUTICULAR PROTEIN 56F"/>
    <property type="match status" value="1"/>
</dbReference>
<sequence>MIIHILWLTALVWTTSKCEPPVNSYLPPGGANNGGRPSPIYGPAAGNNNDSPGFSRPGGGRSGIEKKQRQPQDSYFPPGQAEFSNSPDTQYGLPGQNFNQGSQRPNSQDGSPSRGFSQGNNNVNAPNSQYGAPRQGDRSNQRQPNGQTPFGNGSPQSSYDSSNKDQGFGRTQHGSNSGRGQDSRHNQRPDSSYGPPPTGTIQSPNSPGSGSQGFQDMPRSSYQPPNNQAGRQPASGIPSSSYGTPEFGSSSSGGGSGRSLDFGGNESDEPAKYEFSYDVDDAQTGTNFHHSEQRDGDIATGEYNVVLPDGRKQVVEYEAGLQGYKPQIRYEGGNRGFQNGNQGYHQEQGGFGDSFQGQDNEIGYPRGGQAQNTENFGQSISQSDAEQGHTGYPRGGPNTERNGQGSHSPSGRFDSANEQFSRPSGGLETLNGDSQGYSNGRPNGSSTNNNGGFSGTQSGNEGYPKGRPQGIPNGGSRRDPQGGRDSNEDDANGYSSGRPNGPRGSGY</sequence>
<feature type="compositionally biased region" description="Polar residues" evidence="4">
    <location>
        <begin position="141"/>
        <end position="165"/>
    </location>
</feature>